<feature type="transmembrane region" description="Helical" evidence="7">
    <location>
        <begin position="126"/>
        <end position="152"/>
    </location>
</feature>
<sequence>MSPDEILDYTRLSGSILAALISLTAPWVSERRVSPLRGFIWVFRLQMVSLWSNALYVWALSIIRRDPNLAPVWCAISFATATTFQTGRLYDESDRLCTLYKWAWCLGSLNEAFVIVQAIATQEPNVWQLLSLFIALSTFLLYALLVSCVLFGEKYGYRRLPQDENAASEPDETHLEVLHKTATNVRKWTHQLRIFRRFIWPSGSLTMQARLLLKLLLTLGLTGLDIWIPQALSRIIDGLTFGDTWPSIQKRIVAWVIPQVCQILSRASKYWMSARLDSYRGEELDKTIYAKIMTADPSFHANKNPTNLITAADNAVDIPKSFDSLLDNSFDFLIAICVTMPLMALQFGQHVMIVIVMRLVAEYLNFERGKVKSRDATGDYLKVQKIHRHSRADTIRGRGTGAVFGQITHQIAENNTSLGKVHIAKFLAHLEAVVTWILGFVTVTPIISIREASDKIVRNFQYAAEAAEIMDTVPKERGKRLTFERGAINFRNVTVSRGGTVVLDNFNLDIDAEEHIALVGPSGAGKSTILSLLTGQIEPDSGEVLIDGQDVTKIDFDSLSNHIGILQQNPHIYDTTVKENLLIGKRNATMREIQEACIQRIAIARLLLKRPVIALIDEGTSALDAATEGFIKQSFSEVLENSTSMTVANAGRIIVLGDKGKFIESGTHDALLYSKGKYWEYWQEHLGEQI</sequence>
<evidence type="ECO:0000313" key="9">
    <source>
        <dbReference type="EMBL" id="KAK2777119.1"/>
    </source>
</evidence>
<evidence type="ECO:0000313" key="10">
    <source>
        <dbReference type="Proteomes" id="UP001281614"/>
    </source>
</evidence>
<dbReference type="GO" id="GO:0016020">
    <property type="term" value="C:membrane"/>
    <property type="evidence" value="ECO:0007669"/>
    <property type="project" value="UniProtKB-SubCell"/>
</dbReference>
<keyword evidence="6 7" id="KW-0472">Membrane</keyword>
<proteinExistence type="predicted"/>
<gene>
    <name evidence="9" type="ORF">CKAH01_12244</name>
</gene>
<evidence type="ECO:0000256" key="5">
    <source>
        <dbReference type="ARBA" id="ARBA00022989"/>
    </source>
</evidence>
<evidence type="ECO:0000256" key="1">
    <source>
        <dbReference type="ARBA" id="ARBA00004141"/>
    </source>
</evidence>
<evidence type="ECO:0000256" key="7">
    <source>
        <dbReference type="SAM" id="Phobius"/>
    </source>
</evidence>
<dbReference type="InterPro" id="IPR036640">
    <property type="entry name" value="ABC1_TM_sf"/>
</dbReference>
<dbReference type="PANTHER" id="PTHR24221:SF651">
    <property type="entry name" value="HEAVY METAL TOLERANCE PROTEIN"/>
    <property type="match status" value="1"/>
</dbReference>
<keyword evidence="5 7" id="KW-1133">Transmembrane helix</keyword>
<feature type="domain" description="ABC transporter" evidence="8">
    <location>
        <begin position="488"/>
        <end position="684"/>
    </location>
</feature>
<dbReference type="InterPro" id="IPR039421">
    <property type="entry name" value="Type_1_exporter"/>
</dbReference>
<feature type="transmembrane region" description="Helical" evidence="7">
    <location>
        <begin position="211"/>
        <end position="228"/>
    </location>
</feature>
<keyword evidence="10" id="KW-1185">Reference proteome</keyword>
<feature type="transmembrane region" description="Helical" evidence="7">
    <location>
        <begin position="426"/>
        <end position="447"/>
    </location>
</feature>
<dbReference type="AlphaFoldDB" id="A0AAD9YRK5"/>
<protein>
    <submittedName>
        <fullName evidence="9">ABC transporter</fullName>
    </submittedName>
</protein>
<comment type="caution">
    <text evidence="9">The sequence shown here is derived from an EMBL/GenBank/DDBJ whole genome shotgun (WGS) entry which is preliminary data.</text>
</comment>
<dbReference type="SUPFAM" id="SSF52540">
    <property type="entry name" value="P-loop containing nucleoside triphosphate hydrolases"/>
    <property type="match status" value="1"/>
</dbReference>
<dbReference type="PANTHER" id="PTHR24221">
    <property type="entry name" value="ATP-BINDING CASSETTE SUB-FAMILY B"/>
    <property type="match status" value="1"/>
</dbReference>
<keyword evidence="2 7" id="KW-0812">Transmembrane</keyword>
<dbReference type="Gene3D" id="3.40.50.300">
    <property type="entry name" value="P-loop containing nucleotide triphosphate hydrolases"/>
    <property type="match status" value="2"/>
</dbReference>
<keyword evidence="3" id="KW-0547">Nucleotide-binding</keyword>
<organism evidence="9 10">
    <name type="scientific">Colletotrichum kahawae</name>
    <name type="common">Coffee berry disease fungus</name>
    <dbReference type="NCBI Taxonomy" id="34407"/>
    <lineage>
        <taxon>Eukaryota</taxon>
        <taxon>Fungi</taxon>
        <taxon>Dikarya</taxon>
        <taxon>Ascomycota</taxon>
        <taxon>Pezizomycotina</taxon>
        <taxon>Sordariomycetes</taxon>
        <taxon>Hypocreomycetidae</taxon>
        <taxon>Glomerellales</taxon>
        <taxon>Glomerellaceae</taxon>
        <taxon>Colletotrichum</taxon>
        <taxon>Colletotrichum gloeosporioides species complex</taxon>
    </lineage>
</organism>
<dbReference type="SUPFAM" id="SSF90123">
    <property type="entry name" value="ABC transporter transmembrane region"/>
    <property type="match status" value="1"/>
</dbReference>
<name>A0AAD9YRK5_COLKA</name>
<keyword evidence="4" id="KW-0067">ATP-binding</keyword>
<feature type="transmembrane region" description="Helical" evidence="7">
    <location>
        <begin position="12"/>
        <end position="29"/>
    </location>
</feature>
<dbReference type="EMBL" id="VYYT01000022">
    <property type="protein sequence ID" value="KAK2777119.1"/>
    <property type="molecule type" value="Genomic_DNA"/>
</dbReference>
<dbReference type="GO" id="GO:0005524">
    <property type="term" value="F:ATP binding"/>
    <property type="evidence" value="ECO:0007669"/>
    <property type="project" value="UniProtKB-KW"/>
</dbReference>
<evidence type="ECO:0000256" key="4">
    <source>
        <dbReference type="ARBA" id="ARBA00022840"/>
    </source>
</evidence>
<dbReference type="GO" id="GO:0016887">
    <property type="term" value="F:ATP hydrolysis activity"/>
    <property type="evidence" value="ECO:0007669"/>
    <property type="project" value="InterPro"/>
</dbReference>
<dbReference type="Gene3D" id="1.20.1560.10">
    <property type="entry name" value="ABC transporter type 1, transmembrane domain"/>
    <property type="match status" value="1"/>
</dbReference>
<dbReference type="GO" id="GO:0034040">
    <property type="term" value="F:ATPase-coupled lipid transmembrane transporter activity"/>
    <property type="evidence" value="ECO:0007669"/>
    <property type="project" value="TreeGrafter"/>
</dbReference>
<feature type="transmembrane region" description="Helical" evidence="7">
    <location>
        <begin position="332"/>
        <end position="360"/>
    </location>
</feature>
<accession>A0AAD9YRK5</accession>
<evidence type="ECO:0000256" key="6">
    <source>
        <dbReference type="ARBA" id="ARBA00023136"/>
    </source>
</evidence>
<dbReference type="Proteomes" id="UP001281614">
    <property type="component" value="Unassembled WGS sequence"/>
</dbReference>
<feature type="transmembrane region" description="Helical" evidence="7">
    <location>
        <begin position="41"/>
        <end position="63"/>
    </location>
</feature>
<reference evidence="9" key="1">
    <citation type="submission" date="2023-02" db="EMBL/GenBank/DDBJ databases">
        <title>Colletotrichum kahawae CIFC_Que2 genome sequencing and assembly.</title>
        <authorList>
            <person name="Baroncelli R."/>
        </authorList>
    </citation>
    <scope>NUCLEOTIDE SEQUENCE</scope>
    <source>
        <strain evidence="9">CIFC_Que2</strain>
    </source>
</reference>
<dbReference type="InterPro" id="IPR003439">
    <property type="entry name" value="ABC_transporter-like_ATP-bd"/>
</dbReference>
<dbReference type="Pfam" id="PF00005">
    <property type="entry name" value="ABC_tran"/>
    <property type="match status" value="1"/>
</dbReference>
<evidence type="ECO:0000259" key="8">
    <source>
        <dbReference type="PROSITE" id="PS50893"/>
    </source>
</evidence>
<evidence type="ECO:0000256" key="2">
    <source>
        <dbReference type="ARBA" id="ARBA00022692"/>
    </source>
</evidence>
<evidence type="ECO:0000256" key="3">
    <source>
        <dbReference type="ARBA" id="ARBA00022741"/>
    </source>
</evidence>
<dbReference type="PROSITE" id="PS50893">
    <property type="entry name" value="ABC_TRANSPORTER_2"/>
    <property type="match status" value="1"/>
</dbReference>
<dbReference type="InterPro" id="IPR003593">
    <property type="entry name" value="AAA+_ATPase"/>
</dbReference>
<dbReference type="InterPro" id="IPR027417">
    <property type="entry name" value="P-loop_NTPase"/>
</dbReference>
<comment type="subcellular location">
    <subcellularLocation>
        <location evidence="1">Membrane</location>
        <topology evidence="1">Multi-pass membrane protein</topology>
    </subcellularLocation>
</comment>
<dbReference type="SMART" id="SM00382">
    <property type="entry name" value="AAA"/>
    <property type="match status" value="1"/>
</dbReference>